<gene>
    <name evidence="8" type="ORF">J2Z76_002803</name>
</gene>
<evidence type="ECO:0000313" key="8">
    <source>
        <dbReference type="EMBL" id="MBP1926931.1"/>
    </source>
</evidence>
<dbReference type="EMBL" id="JAGGKS010000009">
    <property type="protein sequence ID" value="MBP1926931.1"/>
    <property type="molecule type" value="Genomic_DNA"/>
</dbReference>
<keyword evidence="3 6" id="KW-0812">Transmembrane</keyword>
<evidence type="ECO:0000256" key="6">
    <source>
        <dbReference type="SAM" id="Phobius"/>
    </source>
</evidence>
<dbReference type="Proteomes" id="UP001519342">
    <property type="component" value="Unassembled WGS sequence"/>
</dbReference>
<proteinExistence type="predicted"/>
<feature type="transmembrane region" description="Helical" evidence="6">
    <location>
        <begin position="223"/>
        <end position="251"/>
    </location>
</feature>
<evidence type="ECO:0000256" key="2">
    <source>
        <dbReference type="ARBA" id="ARBA00022475"/>
    </source>
</evidence>
<dbReference type="InterPro" id="IPR013525">
    <property type="entry name" value="ABC2_TM"/>
</dbReference>
<dbReference type="Pfam" id="PF12698">
    <property type="entry name" value="ABC2_membrane_3"/>
    <property type="match status" value="1"/>
</dbReference>
<name>A0ABS4GGV6_9FIRM</name>
<dbReference type="PANTHER" id="PTHR30294">
    <property type="entry name" value="MEMBRANE COMPONENT OF ABC TRANSPORTER YHHJ-RELATED"/>
    <property type="match status" value="1"/>
</dbReference>
<comment type="subcellular location">
    <subcellularLocation>
        <location evidence="1">Cell membrane</location>
        <topology evidence="1">Multi-pass membrane protein</topology>
    </subcellularLocation>
</comment>
<evidence type="ECO:0000256" key="4">
    <source>
        <dbReference type="ARBA" id="ARBA00022989"/>
    </source>
</evidence>
<keyword evidence="2" id="KW-1003">Cell membrane</keyword>
<feature type="transmembrane region" description="Helical" evidence="6">
    <location>
        <begin position="346"/>
        <end position="368"/>
    </location>
</feature>
<organism evidence="8 9">
    <name type="scientific">Sedimentibacter acidaminivorans</name>
    <dbReference type="NCBI Taxonomy" id="913099"/>
    <lineage>
        <taxon>Bacteria</taxon>
        <taxon>Bacillati</taxon>
        <taxon>Bacillota</taxon>
        <taxon>Tissierellia</taxon>
        <taxon>Sedimentibacter</taxon>
    </lineage>
</organism>
<evidence type="ECO:0000256" key="5">
    <source>
        <dbReference type="ARBA" id="ARBA00023136"/>
    </source>
</evidence>
<accession>A0ABS4GGV6</accession>
<feature type="transmembrane region" description="Helical" evidence="6">
    <location>
        <begin position="182"/>
        <end position="202"/>
    </location>
</feature>
<feature type="transmembrane region" description="Helical" evidence="6">
    <location>
        <begin position="21"/>
        <end position="40"/>
    </location>
</feature>
<reference evidence="8 9" key="1">
    <citation type="submission" date="2021-03" db="EMBL/GenBank/DDBJ databases">
        <title>Genomic Encyclopedia of Type Strains, Phase IV (KMG-IV): sequencing the most valuable type-strain genomes for metagenomic binning, comparative biology and taxonomic classification.</title>
        <authorList>
            <person name="Goeker M."/>
        </authorList>
    </citation>
    <scope>NUCLEOTIDE SEQUENCE [LARGE SCALE GENOMIC DNA]</scope>
    <source>
        <strain evidence="8 9">DSM 24004</strain>
    </source>
</reference>
<dbReference type="PANTHER" id="PTHR30294:SF29">
    <property type="entry name" value="MULTIDRUG ABC TRANSPORTER PERMEASE YBHS-RELATED"/>
    <property type="match status" value="1"/>
</dbReference>
<feature type="transmembrane region" description="Helical" evidence="6">
    <location>
        <begin position="257"/>
        <end position="279"/>
    </location>
</feature>
<keyword evidence="9" id="KW-1185">Reference proteome</keyword>
<sequence>MIFIETFKREFLSIFKNRGMMILLFIGPIFLTLYFGGVYYNDYVNDIPIAILDEDGSSLSHLVSNYFLTNERFEITNYPSSRQELQNLIDDGKAQMGIFIPNGFESKVTTYQSSQILAITDGTNIVVANNAIAQATLITQSISAGIEMKLIQGKDLSPQMAQNIALTYNIGERILFDPKMTYMNYLITCFLAVFMQQLMLSAMGSTFIRHSEYLSSGNVTQKVLAAVSSCFVGILPSVAMCMFILINLFHVPIVGNIGTVIVMTVFFVIALTGPSLLISSMTKVRVKYSQFSFMLSLPTFVSSGCVWPVDQMPKILEIIIRACWPLINYAKIVQEVLMKGMDFKTVVPNILEMVIFILIWLPIGIICYKKAFNKNNTQIKMVEMPNN</sequence>
<dbReference type="Gene3D" id="3.40.1710.10">
    <property type="entry name" value="abc type-2 transporter like domain"/>
    <property type="match status" value="1"/>
</dbReference>
<evidence type="ECO:0000313" key="9">
    <source>
        <dbReference type="Proteomes" id="UP001519342"/>
    </source>
</evidence>
<protein>
    <submittedName>
        <fullName evidence="8">ABC-2 type transport system permease protein</fullName>
    </submittedName>
</protein>
<comment type="caution">
    <text evidence="8">The sequence shown here is derived from an EMBL/GenBank/DDBJ whole genome shotgun (WGS) entry which is preliminary data.</text>
</comment>
<feature type="domain" description="ABC-2 type transporter transmembrane" evidence="7">
    <location>
        <begin position="19"/>
        <end position="365"/>
    </location>
</feature>
<evidence type="ECO:0000259" key="7">
    <source>
        <dbReference type="Pfam" id="PF12698"/>
    </source>
</evidence>
<evidence type="ECO:0000256" key="1">
    <source>
        <dbReference type="ARBA" id="ARBA00004651"/>
    </source>
</evidence>
<keyword evidence="5 6" id="KW-0472">Membrane</keyword>
<keyword evidence="4 6" id="KW-1133">Transmembrane helix</keyword>
<evidence type="ECO:0000256" key="3">
    <source>
        <dbReference type="ARBA" id="ARBA00022692"/>
    </source>
</evidence>
<dbReference type="RefSeq" id="WP_209512652.1">
    <property type="nucleotide sequence ID" value="NZ_JAGGKS010000009.1"/>
</dbReference>
<dbReference type="InterPro" id="IPR051449">
    <property type="entry name" value="ABC-2_transporter_component"/>
</dbReference>